<protein>
    <submittedName>
        <fullName evidence="2">Helix-turn-helix transcriptional regulator</fullName>
    </submittedName>
</protein>
<dbReference type="InterPro" id="IPR001387">
    <property type="entry name" value="Cro/C1-type_HTH"/>
</dbReference>
<dbReference type="PANTHER" id="PTHR35010">
    <property type="entry name" value="BLL4672 PROTEIN-RELATED"/>
    <property type="match status" value="1"/>
</dbReference>
<dbReference type="EMBL" id="JAEKMH010000003">
    <property type="protein sequence ID" value="MBJ3785844.1"/>
    <property type="molecule type" value="Genomic_DNA"/>
</dbReference>
<dbReference type="Proteomes" id="UP000602124">
    <property type="component" value="Unassembled WGS sequence"/>
</dbReference>
<dbReference type="PANTHER" id="PTHR35010:SF4">
    <property type="entry name" value="BLL5781 PROTEIN"/>
    <property type="match status" value="1"/>
</dbReference>
<dbReference type="InterPro" id="IPR010982">
    <property type="entry name" value="Lambda_DNA-bd_dom_sf"/>
</dbReference>
<feature type="domain" description="HTH cro/C1-type" evidence="1">
    <location>
        <begin position="59"/>
        <end position="113"/>
    </location>
</feature>
<accession>A0A934IS88</accession>
<keyword evidence="3" id="KW-1185">Reference proteome</keyword>
<comment type="caution">
    <text evidence="2">The sequence shown here is derived from an EMBL/GenBank/DDBJ whole genome shotgun (WGS) entry which is preliminary data.</text>
</comment>
<dbReference type="SMART" id="SM00530">
    <property type="entry name" value="HTH_XRE"/>
    <property type="match status" value="1"/>
</dbReference>
<name>A0A934IS88_9HYPH</name>
<evidence type="ECO:0000313" key="2">
    <source>
        <dbReference type="EMBL" id="MBJ3785844.1"/>
    </source>
</evidence>
<evidence type="ECO:0000313" key="3">
    <source>
        <dbReference type="Proteomes" id="UP000602124"/>
    </source>
</evidence>
<organism evidence="2 3">
    <name type="scientific">Devosia sediminis</name>
    <dbReference type="NCBI Taxonomy" id="2798801"/>
    <lineage>
        <taxon>Bacteria</taxon>
        <taxon>Pseudomonadati</taxon>
        <taxon>Pseudomonadota</taxon>
        <taxon>Alphaproteobacteria</taxon>
        <taxon>Hyphomicrobiales</taxon>
        <taxon>Devosiaceae</taxon>
        <taxon>Devosia</taxon>
    </lineage>
</organism>
<dbReference type="CDD" id="cd00093">
    <property type="entry name" value="HTH_XRE"/>
    <property type="match status" value="1"/>
</dbReference>
<sequence>MRAPGRSLYCHGAAFLSKQLGQNAAIPARDAQVSDEKRQAVMSINTNVAAHNQALGDLLRAARLRRRMSQLDLALTAGISQRHLGFVELGRASPSRELLSKLLDALESSQAERSFVYLAAGFTVPAASQDDALERQTQALQLLTRQCGGIPLVVFDHTWTTLGLNGVGLQLARFLMPRLDWSGIDEQGGGLDMIAATAHPDGLLSQARHPAKIASALLARFEGDRYVEPGVEERIEACCDALGQRFGDYACPTDEDPWSPIDLCFDTEIGPLTFVTMQCLMTPPHAVSLKMPRMELWLPADNQTRNALARASEQFAGARPAIAEVAASG</sequence>
<dbReference type="RefSeq" id="WP_198877067.1">
    <property type="nucleotide sequence ID" value="NZ_JAEKMH010000003.1"/>
</dbReference>
<proteinExistence type="predicted"/>
<dbReference type="AlphaFoldDB" id="A0A934IS88"/>
<dbReference type="SUPFAM" id="SSF47413">
    <property type="entry name" value="lambda repressor-like DNA-binding domains"/>
    <property type="match status" value="1"/>
</dbReference>
<dbReference type="Gene3D" id="1.10.260.40">
    <property type="entry name" value="lambda repressor-like DNA-binding domains"/>
    <property type="match status" value="1"/>
</dbReference>
<dbReference type="PROSITE" id="PS50943">
    <property type="entry name" value="HTH_CROC1"/>
    <property type="match status" value="1"/>
</dbReference>
<dbReference type="Pfam" id="PF01381">
    <property type="entry name" value="HTH_3"/>
    <property type="match status" value="1"/>
</dbReference>
<reference evidence="2" key="1">
    <citation type="submission" date="2020-12" db="EMBL/GenBank/DDBJ databases">
        <title>Devosia sp. MSA67 isolated from Mo River.</title>
        <authorList>
            <person name="Ma F."/>
            <person name="Zi Z."/>
        </authorList>
    </citation>
    <scope>NUCLEOTIDE SEQUENCE</scope>
    <source>
        <strain evidence="2">MSA67</strain>
    </source>
</reference>
<dbReference type="GO" id="GO:0003677">
    <property type="term" value="F:DNA binding"/>
    <property type="evidence" value="ECO:0007669"/>
    <property type="project" value="InterPro"/>
</dbReference>
<gene>
    <name evidence="2" type="ORF">JEQ47_14045</name>
</gene>
<evidence type="ECO:0000259" key="1">
    <source>
        <dbReference type="PROSITE" id="PS50943"/>
    </source>
</evidence>